<sequence length="1368" mass="151444">AALQELEELKQIVPKESLVYFLIGKVYKKLGQTHLALMNFSWAMDLDPKGANNQIKEAIDKRYLPDDDEPVTPDDYPYYSTAEVEESQESSMTDADDTQLHTTESDERSLIGLIFWSCLIPHRHWQASFIAGRIQVLSKLKLPRFANDSTVFSTRSLAPLAARPSSASFSRQCAAPLLSVCQTRNPRERSEPPFSELVASPSNDNNKKRTKAGLSQPKSSTKAFRRRREGTTLSERPGKGYVSPLYRGFCRGRLKNSRLGSYSSTAPVSFAHFVIPKRSPEEWEEEKEGLLLRNFLSVRIYYINFHRNRLLITWLPPGTVRCMAAMAPALTDAPAEAHRIRFKLAPSSSTLSPSGVEGNGTGNHILVSSNGAVKRKASEERPSRGAGPCKPLVTSYHCSDVSSAKESLKLQGVLLQTHNILPSLIPRKHQALELSEEQPKSIMSAGGGPCGPPTTQGSTVNGIAKKGTKTTGRDSTVTLNGGQHTVEQDLSNQTEVVNSTRGLTSNGPLREGAEQHQPSTGPSNGEPPAASPTSITPFTEDKILNCPPLDTEDTLVLSLDTQQDPLGGLGVELSDRTQHSQSRQGEIEARLRRLRKRLQVVQAKQVERHVQQQLGGLLKGTLGALDARRSRGRYGDESLTPQERDGLRRFLKSGSMPAELERLSLSCTTNLRSAENAFDSDATESSSGGETDVEEDELARVDIEQRHIPLCRRAEGRYAVDRAAIISHWNWLQAQVSDLEYRIRQQTDIYRQIRSSKGSVVLGESSVCESVPEDSSDSRTETITCPVPREHDAVGVETSVSSNGIVTETGLRKNCGPVRQVNGVINSFRPSSPVTFDPDEQSRSESQQKPETGPQASPAHDNTCVAARTRPLLSCRKRRVLRPGSLTSLNRKAQRSLAPRCGCELNAQCVMCSGRALPPADTQHQLPLLDRLAQFDPCVHPILSFTDDVVMNLHMQRVLKGHWQNRPLEKIKPIKKISLKHKLCLGSRLSDPTSKDKHKLANSVLSTVRLSHHKVRSDKVSQQQLDIPFSASKHDSRQHFRQSSSFDRSHGRKRPREPSLDRTENAPKLNIDMGSPCPSLSALNTPTHSPLMRQPSISETSTPLHLNSSAATIRRRRGESPFDINNIVIPMSVAATTRVEKLQYKEILTPSWREVDVFAKPISEEDDTMEIEDLSDVTFSQLHLPYEEQERSRWSWTASNVAKRRGSRSYKSVDGRTTPLLCGTNPSTPQPSSPDTAHFHVLHDYNSVASPSSPVSPEMIMLSSLHMPGSRDSQRLLSNEDTRCSTPDTYEEMPVQPWECRTFPLDVDPQQESEILHSPAGERHCRTIRRMSGCRSSKSESDAGPSSPLGDDGGAKQKPTNPPKPTHR</sequence>
<dbReference type="InterPro" id="IPR026180">
    <property type="entry name" value="NSL1"/>
</dbReference>
<feature type="region of interest" description="Disordered" evidence="2">
    <location>
        <begin position="676"/>
        <end position="696"/>
    </location>
</feature>
<keyword evidence="5" id="KW-1185">Reference proteome</keyword>
<feature type="compositionally biased region" description="Basic and acidic residues" evidence="2">
    <location>
        <begin position="1056"/>
        <end position="1065"/>
    </location>
</feature>
<dbReference type="Pfam" id="PF15275">
    <property type="entry name" value="PEHE"/>
    <property type="match status" value="1"/>
</dbReference>
<proteinExistence type="predicted"/>
<dbReference type="Gene3D" id="6.10.250.3170">
    <property type="match status" value="1"/>
</dbReference>
<keyword evidence="1" id="KW-0802">TPR repeat</keyword>
<evidence type="ECO:0000259" key="3">
    <source>
        <dbReference type="PROSITE" id="PS52052"/>
    </source>
</evidence>
<reference evidence="4 5" key="1">
    <citation type="submission" date="2023-09" db="EMBL/GenBank/DDBJ databases">
        <authorList>
            <person name="Wang M."/>
        </authorList>
    </citation>
    <scope>NUCLEOTIDE SEQUENCE [LARGE SCALE GENOMIC DNA]</scope>
    <source>
        <strain evidence="4">GT-2023</strain>
        <tissue evidence="4">Liver</tissue>
    </source>
</reference>
<feature type="domain" description="PEHE" evidence="3">
    <location>
        <begin position="1146"/>
        <end position="1269"/>
    </location>
</feature>
<dbReference type="EMBL" id="JAYMGO010000003">
    <property type="protein sequence ID" value="KAL1277854.1"/>
    <property type="molecule type" value="Genomic_DNA"/>
</dbReference>
<feature type="region of interest" description="Disordered" evidence="2">
    <location>
        <begin position="1313"/>
        <end position="1368"/>
    </location>
</feature>
<dbReference type="InterPro" id="IPR019734">
    <property type="entry name" value="TPR_rpt"/>
</dbReference>
<protein>
    <recommendedName>
        <fullName evidence="3">PEHE domain-containing protein</fullName>
    </recommendedName>
</protein>
<feature type="region of interest" description="Disordered" evidence="2">
    <location>
        <begin position="82"/>
        <end position="103"/>
    </location>
</feature>
<organism evidence="4 5">
    <name type="scientific">Cirrhinus molitorella</name>
    <name type="common">mud carp</name>
    <dbReference type="NCBI Taxonomy" id="172907"/>
    <lineage>
        <taxon>Eukaryota</taxon>
        <taxon>Metazoa</taxon>
        <taxon>Chordata</taxon>
        <taxon>Craniata</taxon>
        <taxon>Vertebrata</taxon>
        <taxon>Euteleostomi</taxon>
        <taxon>Actinopterygii</taxon>
        <taxon>Neopterygii</taxon>
        <taxon>Teleostei</taxon>
        <taxon>Ostariophysi</taxon>
        <taxon>Cypriniformes</taxon>
        <taxon>Cyprinidae</taxon>
        <taxon>Labeoninae</taxon>
        <taxon>Labeonini</taxon>
        <taxon>Cirrhinus</taxon>
    </lineage>
</organism>
<feature type="repeat" description="TPR" evidence="1">
    <location>
        <begin position="17"/>
        <end position="50"/>
    </location>
</feature>
<feature type="non-terminal residue" evidence="4">
    <location>
        <position position="1"/>
    </location>
</feature>
<evidence type="ECO:0000313" key="5">
    <source>
        <dbReference type="Proteomes" id="UP001558613"/>
    </source>
</evidence>
<feature type="compositionally biased region" description="Polar residues" evidence="2">
    <location>
        <begin position="823"/>
        <end position="834"/>
    </location>
</feature>
<dbReference type="InterPro" id="IPR029332">
    <property type="entry name" value="PEHE_dom"/>
</dbReference>
<dbReference type="Proteomes" id="UP001558613">
    <property type="component" value="Unassembled WGS sequence"/>
</dbReference>
<dbReference type="SMART" id="SM01300">
    <property type="entry name" value="PEHE"/>
    <property type="match status" value="1"/>
</dbReference>
<comment type="caution">
    <text evidence="4">The sequence shown here is derived from an EMBL/GenBank/DDBJ whole genome shotgun (WGS) entry which is preliminary data.</text>
</comment>
<name>A0ABR3NLN2_9TELE</name>
<dbReference type="InterPro" id="IPR011990">
    <property type="entry name" value="TPR-like_helical_dom_sf"/>
</dbReference>
<dbReference type="Gene3D" id="1.25.40.10">
    <property type="entry name" value="Tetratricopeptide repeat domain"/>
    <property type="match status" value="1"/>
</dbReference>
<dbReference type="PROSITE" id="PS50005">
    <property type="entry name" value="TPR"/>
    <property type="match status" value="1"/>
</dbReference>
<evidence type="ECO:0000256" key="1">
    <source>
        <dbReference type="PROSITE-ProRule" id="PRU00339"/>
    </source>
</evidence>
<accession>A0ABR3NLN2</accession>
<feature type="region of interest" description="Disordered" evidence="2">
    <location>
        <begin position="823"/>
        <end position="863"/>
    </location>
</feature>
<feature type="region of interest" description="Disordered" evidence="2">
    <location>
        <begin position="1029"/>
        <end position="1074"/>
    </location>
</feature>
<dbReference type="PROSITE" id="PS52052">
    <property type="entry name" value="PEHE"/>
    <property type="match status" value="1"/>
</dbReference>
<feature type="compositionally biased region" description="Basic and acidic residues" evidence="2">
    <location>
        <begin position="1272"/>
        <end position="1283"/>
    </location>
</feature>
<evidence type="ECO:0000313" key="4">
    <source>
        <dbReference type="EMBL" id="KAL1277854.1"/>
    </source>
</evidence>
<dbReference type="PANTHER" id="PTHR22443">
    <property type="entry name" value="NON-SPECIFIC LETHAL 1, ISOFORM M"/>
    <property type="match status" value="1"/>
</dbReference>
<feature type="compositionally biased region" description="Polar residues" evidence="2">
    <location>
        <begin position="469"/>
        <end position="507"/>
    </location>
</feature>
<feature type="region of interest" description="Disordered" evidence="2">
    <location>
        <begin position="1268"/>
        <end position="1292"/>
    </location>
</feature>
<dbReference type="PANTHER" id="PTHR22443:SF19">
    <property type="entry name" value="KAT8 REGULATORY NSL COMPLEX SUBUNIT 1-RELATED"/>
    <property type="match status" value="1"/>
</dbReference>
<feature type="region of interest" description="Disordered" evidence="2">
    <location>
        <begin position="1207"/>
        <end position="1234"/>
    </location>
</feature>
<gene>
    <name evidence="4" type="ORF">QQF64_024527</name>
</gene>
<evidence type="ECO:0000256" key="2">
    <source>
        <dbReference type="SAM" id="MobiDB-lite"/>
    </source>
</evidence>
<feature type="region of interest" description="Disordered" evidence="2">
    <location>
        <begin position="438"/>
        <end position="541"/>
    </location>
</feature>
<feature type="region of interest" description="Disordered" evidence="2">
    <location>
        <begin position="184"/>
        <end position="238"/>
    </location>
</feature>